<evidence type="ECO:0000313" key="1">
    <source>
        <dbReference type="Ensembl" id="ENSMPUP00000012532.1"/>
    </source>
</evidence>
<organism evidence="1">
    <name type="scientific">Mustela putorius furo</name>
    <name type="common">European domestic ferret</name>
    <name type="synonym">Mustela furo</name>
    <dbReference type="NCBI Taxonomy" id="9669"/>
    <lineage>
        <taxon>Eukaryota</taxon>
        <taxon>Metazoa</taxon>
        <taxon>Chordata</taxon>
        <taxon>Craniata</taxon>
        <taxon>Vertebrata</taxon>
        <taxon>Euteleostomi</taxon>
        <taxon>Mammalia</taxon>
        <taxon>Eutheria</taxon>
        <taxon>Laurasiatheria</taxon>
        <taxon>Carnivora</taxon>
        <taxon>Caniformia</taxon>
        <taxon>Musteloidea</taxon>
        <taxon>Mustelidae</taxon>
        <taxon>Mustelinae</taxon>
        <taxon>Mustela</taxon>
    </lineage>
</organism>
<dbReference type="AlphaFoldDB" id="M3YMH5"/>
<sequence>RKGGGEGISRLLSTRSHPVLPGGLAHCPGHLLGPRDKPSLGRSQEWGKNKGPMIWEHRWGPGHLRAVHLWGLPPCLKGSPPPSVIWDKESCQPHRGVWRRM</sequence>
<dbReference type="EMBL" id="AEYP01042470">
    <property type="status" value="NOT_ANNOTATED_CDS"/>
    <property type="molecule type" value="Genomic_DNA"/>
</dbReference>
<dbReference type="EMBL" id="AEYP01042471">
    <property type="status" value="NOT_ANNOTATED_CDS"/>
    <property type="molecule type" value="Genomic_DNA"/>
</dbReference>
<dbReference type="InParanoid" id="M3YMH5"/>
<protein>
    <submittedName>
        <fullName evidence="1">Uncharacterized protein</fullName>
    </submittedName>
</protein>
<dbReference type="EMBL" id="AEYP01042472">
    <property type="status" value="NOT_ANNOTATED_CDS"/>
    <property type="molecule type" value="Genomic_DNA"/>
</dbReference>
<dbReference type="EMBL" id="AEYP01042468">
    <property type="status" value="NOT_ANNOTATED_CDS"/>
    <property type="molecule type" value="Genomic_DNA"/>
</dbReference>
<dbReference type="EMBL" id="AEYP01042466">
    <property type="status" value="NOT_ANNOTATED_CDS"/>
    <property type="molecule type" value="Genomic_DNA"/>
</dbReference>
<dbReference type="EMBL" id="AEYP01042467">
    <property type="status" value="NOT_ANNOTATED_CDS"/>
    <property type="molecule type" value="Genomic_DNA"/>
</dbReference>
<dbReference type="EMBL" id="AEYP01042469">
    <property type="status" value="NOT_ANNOTATED_CDS"/>
    <property type="molecule type" value="Genomic_DNA"/>
</dbReference>
<dbReference type="Ensembl" id="ENSMPUT00000012734.1">
    <property type="protein sequence ID" value="ENSMPUP00000012532.1"/>
    <property type="gene ID" value="ENSMPUG00000012626.1"/>
</dbReference>
<proteinExistence type="predicted"/>
<dbReference type="EMBL" id="AEYP01042465">
    <property type="status" value="NOT_ANNOTATED_CDS"/>
    <property type="molecule type" value="Genomic_DNA"/>
</dbReference>
<dbReference type="HOGENOM" id="CLU_2298095_0_0_1"/>
<name>M3YMH5_MUSPF</name>
<accession>M3YMH5</accession>
<reference evidence="1" key="1">
    <citation type="submission" date="2024-06" db="UniProtKB">
        <authorList>
            <consortium name="Ensembl"/>
        </authorList>
    </citation>
    <scope>IDENTIFICATION</scope>
</reference>
<dbReference type="EMBL" id="AEYP01042473">
    <property type="status" value="NOT_ANNOTATED_CDS"/>
    <property type="molecule type" value="Genomic_DNA"/>
</dbReference>